<sequence>MHITVKLFAMLSKYAQNNSTFNLDIPEDSTVNDLIKIINLPLNEVFNCTINGKNADFNETLKDGDTVGFYPYLGGG</sequence>
<dbReference type="Pfam" id="PF14451">
    <property type="entry name" value="Ub-Mut7C"/>
    <property type="match status" value="1"/>
</dbReference>
<dbReference type="InterPro" id="IPR012675">
    <property type="entry name" value="Beta-grasp_dom_sf"/>
</dbReference>
<dbReference type="InterPro" id="IPR027798">
    <property type="entry name" value="Ub_Mut7C"/>
</dbReference>
<reference evidence="3" key="1">
    <citation type="submission" date="2016-10" db="EMBL/GenBank/DDBJ databases">
        <authorList>
            <person name="Varghese N."/>
            <person name="Submissions S."/>
        </authorList>
    </citation>
    <scope>NUCLEOTIDE SEQUENCE [LARGE SCALE GENOMIC DNA]</scope>
    <source>
        <strain evidence="3">DSM 5463</strain>
    </source>
</reference>
<dbReference type="AlphaFoldDB" id="A0A1H5UCI0"/>
<gene>
    <name evidence="2" type="ORF">SAMN05660865_00854</name>
</gene>
<dbReference type="EMBL" id="FNUK01000008">
    <property type="protein sequence ID" value="SEF72128.1"/>
    <property type="molecule type" value="Genomic_DNA"/>
</dbReference>
<dbReference type="RefSeq" id="WP_103895839.1">
    <property type="nucleotide sequence ID" value="NZ_FNUK01000008.1"/>
</dbReference>
<keyword evidence="3" id="KW-1185">Reference proteome</keyword>
<dbReference type="InterPro" id="IPR016155">
    <property type="entry name" value="Mopterin_synth/thiamin_S_b"/>
</dbReference>
<proteinExistence type="predicted"/>
<evidence type="ECO:0000313" key="3">
    <source>
        <dbReference type="Proteomes" id="UP000242850"/>
    </source>
</evidence>
<evidence type="ECO:0000259" key="1">
    <source>
        <dbReference type="Pfam" id="PF14451"/>
    </source>
</evidence>
<dbReference type="OrthoDB" id="9801945at2"/>
<name>A0A1H5UCI0_9CLOT</name>
<dbReference type="Gene3D" id="3.10.20.30">
    <property type="match status" value="1"/>
</dbReference>
<dbReference type="SUPFAM" id="SSF54285">
    <property type="entry name" value="MoaD/ThiS"/>
    <property type="match status" value="1"/>
</dbReference>
<evidence type="ECO:0000313" key="2">
    <source>
        <dbReference type="EMBL" id="SEF72128.1"/>
    </source>
</evidence>
<dbReference type="Proteomes" id="UP000242850">
    <property type="component" value="Unassembled WGS sequence"/>
</dbReference>
<feature type="domain" description="Ubiquitin Mut7-C" evidence="1">
    <location>
        <begin position="3"/>
        <end position="72"/>
    </location>
</feature>
<dbReference type="CDD" id="cd17040">
    <property type="entry name" value="Ubl_MoaD_like"/>
    <property type="match status" value="1"/>
</dbReference>
<organism evidence="2 3">
    <name type="scientific">Caloramator fervidus</name>
    <dbReference type="NCBI Taxonomy" id="29344"/>
    <lineage>
        <taxon>Bacteria</taxon>
        <taxon>Bacillati</taxon>
        <taxon>Bacillota</taxon>
        <taxon>Clostridia</taxon>
        <taxon>Eubacteriales</taxon>
        <taxon>Clostridiaceae</taxon>
        <taxon>Caloramator</taxon>
    </lineage>
</organism>
<accession>A0A1H5UCI0</accession>
<protein>
    <submittedName>
        <fullName evidence="2">Molybdopterin converting factor, small subunit</fullName>
    </submittedName>
</protein>